<dbReference type="Proteomes" id="UP000305067">
    <property type="component" value="Unassembled WGS sequence"/>
</dbReference>
<gene>
    <name evidence="2" type="ORF">BDV98DRAFT_561334</name>
</gene>
<reference evidence="2 3" key="1">
    <citation type="journal article" date="2019" name="Nat. Ecol. Evol.">
        <title>Megaphylogeny resolves global patterns of mushroom evolution.</title>
        <authorList>
            <person name="Varga T."/>
            <person name="Krizsan K."/>
            <person name="Foldi C."/>
            <person name="Dima B."/>
            <person name="Sanchez-Garcia M."/>
            <person name="Sanchez-Ramirez S."/>
            <person name="Szollosi G.J."/>
            <person name="Szarkandi J.G."/>
            <person name="Papp V."/>
            <person name="Albert L."/>
            <person name="Andreopoulos W."/>
            <person name="Angelini C."/>
            <person name="Antonin V."/>
            <person name="Barry K.W."/>
            <person name="Bougher N.L."/>
            <person name="Buchanan P."/>
            <person name="Buyck B."/>
            <person name="Bense V."/>
            <person name="Catcheside P."/>
            <person name="Chovatia M."/>
            <person name="Cooper J."/>
            <person name="Damon W."/>
            <person name="Desjardin D."/>
            <person name="Finy P."/>
            <person name="Geml J."/>
            <person name="Haridas S."/>
            <person name="Hughes K."/>
            <person name="Justo A."/>
            <person name="Karasinski D."/>
            <person name="Kautmanova I."/>
            <person name="Kiss B."/>
            <person name="Kocsube S."/>
            <person name="Kotiranta H."/>
            <person name="LaButti K.M."/>
            <person name="Lechner B.E."/>
            <person name="Liimatainen K."/>
            <person name="Lipzen A."/>
            <person name="Lukacs Z."/>
            <person name="Mihaltcheva S."/>
            <person name="Morgado L.N."/>
            <person name="Niskanen T."/>
            <person name="Noordeloos M.E."/>
            <person name="Ohm R.A."/>
            <person name="Ortiz-Santana B."/>
            <person name="Ovrebo C."/>
            <person name="Racz N."/>
            <person name="Riley R."/>
            <person name="Savchenko A."/>
            <person name="Shiryaev A."/>
            <person name="Soop K."/>
            <person name="Spirin V."/>
            <person name="Szebenyi C."/>
            <person name="Tomsovsky M."/>
            <person name="Tulloss R.E."/>
            <person name="Uehling J."/>
            <person name="Grigoriev I.V."/>
            <person name="Vagvolgyi C."/>
            <person name="Papp T."/>
            <person name="Martin F.M."/>
            <person name="Miettinen O."/>
            <person name="Hibbett D.S."/>
            <person name="Nagy L.G."/>
        </authorList>
    </citation>
    <scope>NUCLEOTIDE SEQUENCE [LARGE SCALE GENOMIC DNA]</scope>
    <source>
        <strain evidence="2 3">CBS 309.79</strain>
    </source>
</reference>
<feature type="compositionally biased region" description="Polar residues" evidence="1">
    <location>
        <begin position="65"/>
        <end position="76"/>
    </location>
</feature>
<keyword evidence="3" id="KW-1185">Reference proteome</keyword>
<name>A0A5C3QUD5_9AGAR</name>
<feature type="region of interest" description="Disordered" evidence="1">
    <location>
        <begin position="1"/>
        <end position="107"/>
    </location>
</feature>
<evidence type="ECO:0000256" key="1">
    <source>
        <dbReference type="SAM" id="MobiDB-lite"/>
    </source>
</evidence>
<accession>A0A5C3QUD5</accession>
<sequence>MRSANPFFVAPLTKTSTQSKAAPPAHNPFMTPPLRDSTSDNVVGPVRFDSPIRNNLNHNEPGGSRSVTPGTNSQPGSAPPTPTPGRTVFRDGGVSLARQDPPPYRKR</sequence>
<dbReference type="AlphaFoldDB" id="A0A5C3QUD5"/>
<organism evidence="2 3">
    <name type="scientific">Pterulicium gracile</name>
    <dbReference type="NCBI Taxonomy" id="1884261"/>
    <lineage>
        <taxon>Eukaryota</taxon>
        <taxon>Fungi</taxon>
        <taxon>Dikarya</taxon>
        <taxon>Basidiomycota</taxon>
        <taxon>Agaricomycotina</taxon>
        <taxon>Agaricomycetes</taxon>
        <taxon>Agaricomycetidae</taxon>
        <taxon>Agaricales</taxon>
        <taxon>Pleurotineae</taxon>
        <taxon>Pterulaceae</taxon>
        <taxon>Pterulicium</taxon>
    </lineage>
</organism>
<evidence type="ECO:0000313" key="2">
    <source>
        <dbReference type="EMBL" id="TFL05017.1"/>
    </source>
</evidence>
<protein>
    <submittedName>
        <fullName evidence="2">Uncharacterized protein</fullName>
    </submittedName>
</protein>
<proteinExistence type="predicted"/>
<dbReference type="EMBL" id="ML178817">
    <property type="protein sequence ID" value="TFL05017.1"/>
    <property type="molecule type" value="Genomic_DNA"/>
</dbReference>
<evidence type="ECO:0000313" key="3">
    <source>
        <dbReference type="Proteomes" id="UP000305067"/>
    </source>
</evidence>